<dbReference type="InterPro" id="IPR027417">
    <property type="entry name" value="P-loop_NTPase"/>
</dbReference>
<dbReference type="InParanoid" id="A0A165CPG0"/>
<dbReference type="PRINTS" id="PR00320">
    <property type="entry name" value="GPROTEINBRPT"/>
</dbReference>
<dbReference type="InterPro" id="IPR007111">
    <property type="entry name" value="NACHT_NTPase"/>
</dbReference>
<evidence type="ECO:0000256" key="4">
    <source>
        <dbReference type="SAM" id="MobiDB-lite"/>
    </source>
</evidence>
<feature type="repeat" description="WD" evidence="3">
    <location>
        <begin position="1370"/>
        <end position="1411"/>
    </location>
</feature>
<dbReference type="InterPro" id="IPR020472">
    <property type="entry name" value="WD40_PAC1"/>
</dbReference>
<dbReference type="PROSITE" id="PS50082">
    <property type="entry name" value="WD_REPEATS_2"/>
    <property type="match status" value="14"/>
</dbReference>
<feature type="repeat" description="WD" evidence="3">
    <location>
        <begin position="938"/>
        <end position="979"/>
    </location>
</feature>
<evidence type="ECO:0000256" key="2">
    <source>
        <dbReference type="ARBA" id="ARBA00022737"/>
    </source>
</evidence>
<gene>
    <name evidence="6" type="ORF">CALCODRAFT_151434</name>
</gene>
<keyword evidence="2" id="KW-0677">Repeat</keyword>
<proteinExistence type="predicted"/>
<evidence type="ECO:0000259" key="5">
    <source>
        <dbReference type="PROSITE" id="PS50837"/>
    </source>
</evidence>
<evidence type="ECO:0000256" key="1">
    <source>
        <dbReference type="ARBA" id="ARBA00022574"/>
    </source>
</evidence>
<dbReference type="SUPFAM" id="SSF50998">
    <property type="entry name" value="Quinoprotein alcohol dehydrogenase-like"/>
    <property type="match status" value="2"/>
</dbReference>
<feature type="repeat" description="WD" evidence="3">
    <location>
        <begin position="981"/>
        <end position="1022"/>
    </location>
</feature>
<feature type="repeat" description="WD" evidence="3">
    <location>
        <begin position="1153"/>
        <end position="1194"/>
    </location>
</feature>
<dbReference type="Proteomes" id="UP000076842">
    <property type="component" value="Unassembled WGS sequence"/>
</dbReference>
<dbReference type="InterPro" id="IPR003593">
    <property type="entry name" value="AAA+_ATPase"/>
</dbReference>
<dbReference type="SUPFAM" id="SSF52540">
    <property type="entry name" value="P-loop containing nucleoside triphosphate hydrolases"/>
    <property type="match status" value="1"/>
</dbReference>
<dbReference type="Pfam" id="PF24883">
    <property type="entry name" value="NPHP3_N"/>
    <property type="match status" value="1"/>
</dbReference>
<reference evidence="6 7" key="1">
    <citation type="journal article" date="2016" name="Mol. Biol. Evol.">
        <title>Comparative Genomics of Early-Diverging Mushroom-Forming Fungi Provides Insights into the Origins of Lignocellulose Decay Capabilities.</title>
        <authorList>
            <person name="Nagy L.G."/>
            <person name="Riley R."/>
            <person name="Tritt A."/>
            <person name="Adam C."/>
            <person name="Daum C."/>
            <person name="Floudas D."/>
            <person name="Sun H."/>
            <person name="Yadav J.S."/>
            <person name="Pangilinan J."/>
            <person name="Larsson K.H."/>
            <person name="Matsuura K."/>
            <person name="Barry K."/>
            <person name="Labutti K."/>
            <person name="Kuo R."/>
            <person name="Ohm R.A."/>
            <person name="Bhattacharya S.S."/>
            <person name="Shirouzu T."/>
            <person name="Yoshinaga Y."/>
            <person name="Martin F.M."/>
            <person name="Grigoriev I.V."/>
            <person name="Hibbett D.S."/>
        </authorList>
    </citation>
    <scope>NUCLEOTIDE SEQUENCE [LARGE SCALE GENOMIC DNA]</scope>
    <source>
        <strain evidence="6 7">HHB12733</strain>
    </source>
</reference>
<evidence type="ECO:0000256" key="3">
    <source>
        <dbReference type="PROSITE-ProRule" id="PRU00221"/>
    </source>
</evidence>
<dbReference type="PROSITE" id="PS50294">
    <property type="entry name" value="WD_REPEATS_REGION"/>
    <property type="match status" value="14"/>
</dbReference>
<name>A0A165CPG0_9BASI</name>
<feature type="repeat" description="WD" evidence="3">
    <location>
        <begin position="1325"/>
        <end position="1366"/>
    </location>
</feature>
<feature type="domain" description="NACHT" evidence="5">
    <location>
        <begin position="397"/>
        <end position="544"/>
    </location>
</feature>
<feature type="repeat" description="WD" evidence="3">
    <location>
        <begin position="1196"/>
        <end position="1237"/>
    </location>
</feature>
<organism evidence="6 7">
    <name type="scientific">Calocera cornea HHB12733</name>
    <dbReference type="NCBI Taxonomy" id="1353952"/>
    <lineage>
        <taxon>Eukaryota</taxon>
        <taxon>Fungi</taxon>
        <taxon>Dikarya</taxon>
        <taxon>Basidiomycota</taxon>
        <taxon>Agaricomycotina</taxon>
        <taxon>Dacrymycetes</taxon>
        <taxon>Dacrymycetales</taxon>
        <taxon>Dacrymycetaceae</taxon>
        <taxon>Calocera</taxon>
    </lineage>
</organism>
<keyword evidence="1 3" id="KW-0853">WD repeat</keyword>
<dbReference type="FunFam" id="2.130.10.10:FF:000228">
    <property type="entry name" value="COMPASS-like H3K4 histone methylase component WDR5A"/>
    <property type="match status" value="1"/>
</dbReference>
<dbReference type="InterPro" id="IPR011047">
    <property type="entry name" value="Quinoprotein_ADH-like_sf"/>
</dbReference>
<dbReference type="EMBL" id="KV424123">
    <property type="protein sequence ID" value="KZT51147.1"/>
    <property type="molecule type" value="Genomic_DNA"/>
</dbReference>
<dbReference type="OrthoDB" id="538223at2759"/>
<dbReference type="PROSITE" id="PS00678">
    <property type="entry name" value="WD_REPEATS_1"/>
    <property type="match status" value="9"/>
</dbReference>
<dbReference type="PROSITE" id="PS50837">
    <property type="entry name" value="NACHT"/>
    <property type="match status" value="1"/>
</dbReference>
<dbReference type="InterPro" id="IPR056884">
    <property type="entry name" value="NPHP3-like_N"/>
</dbReference>
<evidence type="ECO:0000313" key="7">
    <source>
        <dbReference type="Proteomes" id="UP000076842"/>
    </source>
</evidence>
<feature type="compositionally biased region" description="Polar residues" evidence="4">
    <location>
        <begin position="1541"/>
        <end position="1553"/>
    </location>
</feature>
<feature type="region of interest" description="Disordered" evidence="4">
    <location>
        <begin position="1541"/>
        <end position="1567"/>
    </location>
</feature>
<feature type="repeat" description="WD" evidence="3">
    <location>
        <begin position="1239"/>
        <end position="1280"/>
    </location>
</feature>
<dbReference type="SMART" id="SM00320">
    <property type="entry name" value="WD40"/>
    <property type="match status" value="14"/>
</dbReference>
<feature type="repeat" description="WD" evidence="3">
    <location>
        <begin position="1499"/>
        <end position="1540"/>
    </location>
</feature>
<feature type="repeat" description="WD" evidence="3">
    <location>
        <begin position="1456"/>
        <end position="1497"/>
    </location>
</feature>
<evidence type="ECO:0000313" key="6">
    <source>
        <dbReference type="EMBL" id="KZT51147.1"/>
    </source>
</evidence>
<dbReference type="InterPro" id="IPR001680">
    <property type="entry name" value="WD40_rpt"/>
</dbReference>
<sequence length="1670" mass="182907">MSATAPALESSRPLKPTYVCAGVTVLNLPKRALLKSLGKYFIRIHIGGKEQWTSREIRTKESKVVWDADEDRHHFECDPTADLRVTLFKNHSGSRPPEEVGALARRLTDWTQAEMVGQLVTNSKNNLSIVIQLALTRKEPDSRDLNAALQEPAETLEATANVAVLSTEIPGLTAATRAVGNIENLTESAADIGEALGGLLDKLHVFVGLIDTVSEVHPYVKMAWTILSAAFKAARAQQERDKKMMALIERMTTAYDFLCDAEQLRDDKARMGVLSRLALQTVDCAYFISSCIRNTSFVTRLASQSLSNVGNKIDEYSKSFDALLREFQYGSQLRTEMVTVHILEDIKNLNTEIQIERIPYAPGAGYEPGRRCLKDTRKALLEQIGEWAISTEADTPNLLVLMGPAGTGKSTIAHTVALRFNMLKRLGASFCFSSSLSASRKAANLFRNIARDLANFDPAFKAALCSSLAVDLDHLCTTEDLELQFEKLILEPAQALAVNGTILIMVDALDESGNERERRTLLRLLFTRLQQLPTGFRVLFTCRPEEDIRERLDRIANPATVIQMPRLEDDKTLSSDILTYIQHTLRDDRDTFPPGIDETSCVVLAHRAQGLFQWAFVACDYIHRRIFGKTMVDRYNDVLNGTDQRAGLDGLYKTVLDQLVSENPDALHAFKAVMGFLLGAVEPLSMASLREMSAVLPERLKTEPERILPSLGSLLSGVGDSMTLVRPLHASFGEMLQSVDRAGPYYIGQSGYDERLLTASLRLLRDGLHFNMGDQQNSYGLFRDSDPARQASVQMGRGLLYACKYWGHHLSKYPAEGGTMEEELHELVRVLLLNNLLFWLEASSLSGSVANVIPCLLAAMDRLKAMDDTMAKMAQDCTRFIRAFARPIIDSPAHIYISALVWLPSETIISRHYGSAYPHIARISTGRDRRWSVMNMIMSGHGGGVHSVAFCPEGLRIVSSSHDRTIRFWDAYTGEAIGKPLIGHSRSVDSVAFASDGRRIVSGSSDRTLRLWDADTREVIGEPLSGHSDCVNSVAFSPDCTRIVSGSLDRTLRLWDVTTGEAIGQPLLGHNSRVTSVTFSPDGLRIASGSWDCTVRLWDSATGEPSKEPLIDCGSWVWSVAFSPDGRRIVSGLEDGSLRLWDADSAEAIGEPLTGHLGSVEFVAFSPDGHRIVSGSNDRTIRQWDAETGVAVGTPLSGHIDSVNSVVFSPDSQRIVSGSSDNTLRLWDADAVEVIREPFTGHIGGVYSVAFSPNGRCIVSGSEDNTLRLWDTATGEALGEPLSGHCDSVTSVAFSSDGHHIVSGSDDQTIRLWDANTGTAIGEPMTASSSDVTCVGFSPDNQRIISGSRDGTIRLWDVHTAKSIGEPLSLAGHRTGAECVAFSPDGRRIIAGFHDYTLRLWDAASGEPIGGLLRSHSNSVMCVAFSPDGRRVVSGSDDTSLRLWNADTGEAIGDALRGHDALVSSVAFSPDSRHIVSSSWDNTVRVWNADTGEAIGEPLTGHAASVNSVAWSNDGRHIVSGAYDHTIRVWDADAVITTRTTHPNAHTSASPSSALDDRHEGINTTTASTPLARREKALTLSPSPQHQLTQSYPCNAAGECRISFNFETGWIMGNDTDYVLWVPPDKLRRLYGVHGLEMVIPGPTIDVDLSDFVHGTRWAECRRPLDREVE</sequence>
<keyword evidence="7" id="KW-1185">Reference proteome</keyword>
<feature type="repeat" description="WD" evidence="3">
    <location>
        <begin position="1117"/>
        <end position="1151"/>
    </location>
</feature>
<feature type="repeat" description="WD" evidence="3">
    <location>
        <begin position="1282"/>
        <end position="1323"/>
    </location>
</feature>
<accession>A0A165CPG0</accession>
<feature type="repeat" description="WD" evidence="3">
    <location>
        <begin position="1067"/>
        <end position="1108"/>
    </location>
</feature>
<dbReference type="Pfam" id="PF00400">
    <property type="entry name" value="WD40"/>
    <property type="match status" value="14"/>
</dbReference>
<dbReference type="Gene3D" id="2.130.10.10">
    <property type="entry name" value="YVTN repeat-like/Quinoprotein amine dehydrogenase"/>
    <property type="match status" value="6"/>
</dbReference>
<dbReference type="CDD" id="cd00200">
    <property type="entry name" value="WD40"/>
    <property type="match status" value="3"/>
</dbReference>
<dbReference type="SMART" id="SM00382">
    <property type="entry name" value="AAA"/>
    <property type="match status" value="1"/>
</dbReference>
<dbReference type="PANTHER" id="PTHR22847">
    <property type="entry name" value="WD40 REPEAT PROTEIN"/>
    <property type="match status" value="1"/>
</dbReference>
<dbReference type="GO" id="GO:0035097">
    <property type="term" value="C:histone methyltransferase complex"/>
    <property type="evidence" value="ECO:0007669"/>
    <property type="project" value="UniProtKB-ARBA"/>
</dbReference>
<feature type="repeat" description="WD" evidence="3">
    <location>
        <begin position="1024"/>
        <end position="1065"/>
    </location>
</feature>
<dbReference type="Gene3D" id="3.40.50.300">
    <property type="entry name" value="P-loop containing nucleotide triphosphate hydrolases"/>
    <property type="match status" value="1"/>
</dbReference>
<protein>
    <submittedName>
        <fullName evidence="6">WD40 repeat-like protein</fullName>
    </submittedName>
</protein>
<dbReference type="InterPro" id="IPR019775">
    <property type="entry name" value="WD40_repeat_CS"/>
</dbReference>
<dbReference type="InterPro" id="IPR015943">
    <property type="entry name" value="WD40/YVTN_repeat-like_dom_sf"/>
</dbReference>
<dbReference type="STRING" id="1353952.A0A165CPG0"/>
<feature type="repeat" description="WD" evidence="3">
    <location>
        <begin position="1413"/>
        <end position="1454"/>
    </location>
</feature>
<dbReference type="PANTHER" id="PTHR22847:SF637">
    <property type="entry name" value="WD REPEAT DOMAIN 5B"/>
    <property type="match status" value="1"/>
</dbReference>